<dbReference type="Gene3D" id="3.30.70.330">
    <property type="match status" value="1"/>
</dbReference>
<dbReference type="InterPro" id="IPR000504">
    <property type="entry name" value="RRM_dom"/>
</dbReference>
<dbReference type="GO" id="GO:0003723">
    <property type="term" value="F:RNA binding"/>
    <property type="evidence" value="ECO:0007669"/>
    <property type="project" value="UniProtKB-KW"/>
</dbReference>
<feature type="region of interest" description="Disordered" evidence="2">
    <location>
        <begin position="81"/>
        <end position="119"/>
    </location>
</feature>
<comment type="caution">
    <text evidence="4">The sequence shown here is derived from an EMBL/GenBank/DDBJ whole genome shotgun (WGS) entry which is preliminary data.</text>
</comment>
<dbReference type="SMART" id="SM00360">
    <property type="entry name" value="RRM"/>
    <property type="match status" value="1"/>
</dbReference>
<name>A0A917J7D9_9SPHI</name>
<evidence type="ECO:0000256" key="1">
    <source>
        <dbReference type="ARBA" id="ARBA00022884"/>
    </source>
</evidence>
<gene>
    <name evidence="4" type="ORF">GCM10011425_00030</name>
</gene>
<reference evidence="4" key="2">
    <citation type="submission" date="2020-09" db="EMBL/GenBank/DDBJ databases">
        <authorList>
            <person name="Sun Q."/>
            <person name="Sedlacek I."/>
        </authorList>
    </citation>
    <scope>NUCLEOTIDE SEQUENCE</scope>
    <source>
        <strain evidence="4">CCM 8711</strain>
    </source>
</reference>
<dbReference type="InterPro" id="IPR052462">
    <property type="entry name" value="SLIRP/GR-RBP-like"/>
</dbReference>
<feature type="compositionally biased region" description="Polar residues" evidence="2">
    <location>
        <begin position="96"/>
        <end position="106"/>
    </location>
</feature>
<dbReference type="InterPro" id="IPR035979">
    <property type="entry name" value="RBD_domain_sf"/>
</dbReference>
<dbReference type="Pfam" id="PF00076">
    <property type="entry name" value="RRM_1"/>
    <property type="match status" value="1"/>
</dbReference>
<feature type="domain" description="RRM" evidence="3">
    <location>
        <begin position="2"/>
        <end position="80"/>
    </location>
</feature>
<sequence length="119" mass="13149">MAKLFIVGFPKDMSEIGLLELFSIHGAVNTVTIITDLQTGESKGYGFVTMNDDAGATRAIAALNGETLGTRTISVRFAEEKSKPDQVSFLDRDAQMNRQPFNLTKNEGQERPKRPRSSR</sequence>
<dbReference type="SUPFAM" id="SSF54928">
    <property type="entry name" value="RNA-binding domain, RBD"/>
    <property type="match status" value="1"/>
</dbReference>
<reference evidence="4" key="1">
    <citation type="journal article" date="2014" name="Int. J. Syst. Evol. Microbiol.">
        <title>Complete genome sequence of Corynebacterium casei LMG S-19264T (=DSM 44701T), isolated from a smear-ripened cheese.</title>
        <authorList>
            <consortium name="US DOE Joint Genome Institute (JGI-PGF)"/>
            <person name="Walter F."/>
            <person name="Albersmeier A."/>
            <person name="Kalinowski J."/>
            <person name="Ruckert C."/>
        </authorList>
    </citation>
    <scope>NUCLEOTIDE SEQUENCE</scope>
    <source>
        <strain evidence="4">CCM 8711</strain>
    </source>
</reference>
<organism evidence="4 5">
    <name type="scientific">Mucilaginibacter galii</name>
    <dbReference type="NCBI Taxonomy" id="2005073"/>
    <lineage>
        <taxon>Bacteria</taxon>
        <taxon>Pseudomonadati</taxon>
        <taxon>Bacteroidota</taxon>
        <taxon>Sphingobacteriia</taxon>
        <taxon>Sphingobacteriales</taxon>
        <taxon>Sphingobacteriaceae</taxon>
        <taxon>Mucilaginibacter</taxon>
    </lineage>
</organism>
<evidence type="ECO:0000259" key="3">
    <source>
        <dbReference type="PROSITE" id="PS50102"/>
    </source>
</evidence>
<dbReference type="Proteomes" id="UP000662074">
    <property type="component" value="Unassembled WGS sequence"/>
</dbReference>
<evidence type="ECO:0000313" key="5">
    <source>
        <dbReference type="Proteomes" id="UP000662074"/>
    </source>
</evidence>
<evidence type="ECO:0000313" key="4">
    <source>
        <dbReference type="EMBL" id="GGI48791.1"/>
    </source>
</evidence>
<accession>A0A917J7D9</accession>
<evidence type="ECO:0000256" key="2">
    <source>
        <dbReference type="SAM" id="MobiDB-lite"/>
    </source>
</evidence>
<dbReference type="PANTHER" id="PTHR48027">
    <property type="entry name" value="HETEROGENEOUS NUCLEAR RIBONUCLEOPROTEIN 87F-RELATED"/>
    <property type="match status" value="1"/>
</dbReference>
<dbReference type="RefSeq" id="WP_188412629.1">
    <property type="nucleotide sequence ID" value="NZ_BMDO01000001.1"/>
</dbReference>
<feature type="compositionally biased region" description="Basic and acidic residues" evidence="2">
    <location>
        <begin position="81"/>
        <end position="95"/>
    </location>
</feature>
<keyword evidence="1" id="KW-0694">RNA-binding</keyword>
<proteinExistence type="predicted"/>
<dbReference type="EMBL" id="BMDO01000001">
    <property type="protein sequence ID" value="GGI48791.1"/>
    <property type="molecule type" value="Genomic_DNA"/>
</dbReference>
<protein>
    <recommendedName>
        <fullName evidence="3">RRM domain-containing protein</fullName>
    </recommendedName>
</protein>
<dbReference type="AlphaFoldDB" id="A0A917J7D9"/>
<dbReference type="PROSITE" id="PS50102">
    <property type="entry name" value="RRM"/>
    <property type="match status" value="1"/>
</dbReference>
<dbReference type="InterPro" id="IPR012677">
    <property type="entry name" value="Nucleotide-bd_a/b_plait_sf"/>
</dbReference>
<keyword evidence="5" id="KW-1185">Reference proteome</keyword>